<sequence>MLYEALRNFSGANAALRANGEVPWNQHRQPVSSADEFSSWSADAWCTVGRPGKVLCSADQGWCRVLCGTPQAIDRWRVALEAAFASAGYPARGATLSDDQGRCRALFCTPLAIASRRLIVVRRVGGGVVPALKGKLPRAGLRRRRTTKGGVVLSAAPRRQLLVARRVGGGVRACIAAGGKENFSCWGVRDGVALTIRGDVPVRLNVGVRLNFSGLSGS</sequence>
<comment type="caution">
    <text evidence="1">The sequence shown here is derived from an EMBL/GenBank/DDBJ whole genome shotgun (WGS) entry which is preliminary data.</text>
</comment>
<evidence type="ECO:0000313" key="2">
    <source>
        <dbReference type="Proteomes" id="UP000440732"/>
    </source>
</evidence>
<evidence type="ECO:0000313" key="1">
    <source>
        <dbReference type="EMBL" id="KAE9154509.1"/>
    </source>
</evidence>
<dbReference type="Proteomes" id="UP000440732">
    <property type="component" value="Unassembled WGS sequence"/>
</dbReference>
<accession>A0A6A3USD0</accession>
<reference evidence="1 2" key="1">
    <citation type="submission" date="2018-08" db="EMBL/GenBank/DDBJ databases">
        <title>Genomic investigation of the strawberry pathogen Phytophthora fragariae indicates pathogenicity is determined by transcriptional variation in three key races.</title>
        <authorList>
            <person name="Adams T.M."/>
            <person name="Armitage A.D."/>
            <person name="Sobczyk M.K."/>
            <person name="Bates H.J."/>
            <person name="Dunwell J.M."/>
            <person name="Nellist C.F."/>
            <person name="Harrison R.J."/>
        </authorList>
    </citation>
    <scope>NUCLEOTIDE SEQUENCE [LARGE SCALE GENOMIC DNA]</scope>
    <source>
        <strain evidence="1 2">NOV-5</strain>
    </source>
</reference>
<gene>
    <name evidence="1" type="ORF">PF006_g1489</name>
</gene>
<name>A0A6A3USD0_9STRA</name>
<proteinExistence type="predicted"/>
<dbReference type="EMBL" id="QXGA01000037">
    <property type="protein sequence ID" value="KAE9154509.1"/>
    <property type="molecule type" value="Genomic_DNA"/>
</dbReference>
<protein>
    <submittedName>
        <fullName evidence="1">Uncharacterized protein</fullName>
    </submittedName>
</protein>
<organism evidence="1 2">
    <name type="scientific">Phytophthora fragariae</name>
    <dbReference type="NCBI Taxonomy" id="53985"/>
    <lineage>
        <taxon>Eukaryota</taxon>
        <taxon>Sar</taxon>
        <taxon>Stramenopiles</taxon>
        <taxon>Oomycota</taxon>
        <taxon>Peronosporomycetes</taxon>
        <taxon>Peronosporales</taxon>
        <taxon>Peronosporaceae</taxon>
        <taxon>Phytophthora</taxon>
    </lineage>
</organism>
<dbReference type="AlphaFoldDB" id="A0A6A3USD0"/>